<evidence type="ECO:0000256" key="1">
    <source>
        <dbReference type="ARBA" id="ARBA00001933"/>
    </source>
</evidence>
<dbReference type="PROSITE" id="PS00105">
    <property type="entry name" value="AA_TRANSFER_CLASS_1"/>
    <property type="match status" value="1"/>
</dbReference>
<reference evidence="8" key="1">
    <citation type="submission" date="2019-12" db="EMBL/GenBank/DDBJ databases">
        <title>Actinomadura physcomitrii sp. nov., a novel actinomycete isolated from moss [Physcomitrium sphaericum (Ludw) Fuernr].</title>
        <authorList>
            <person name="Zhuang X."/>
        </authorList>
    </citation>
    <scope>NUCLEOTIDE SEQUENCE [LARGE SCALE GENOMIC DNA]</scope>
    <source>
        <strain evidence="8">LD22</strain>
    </source>
</reference>
<dbReference type="InterPro" id="IPR004838">
    <property type="entry name" value="NHTrfase_class1_PyrdxlP-BS"/>
</dbReference>
<dbReference type="SUPFAM" id="SSF53383">
    <property type="entry name" value="PLP-dependent transferases"/>
    <property type="match status" value="1"/>
</dbReference>
<gene>
    <name evidence="8" type="ORF">F8568_044210</name>
</gene>
<dbReference type="Pfam" id="PF00155">
    <property type="entry name" value="Aminotran_1_2"/>
    <property type="match status" value="1"/>
</dbReference>
<accession>A0A6I4MN35</accession>
<evidence type="ECO:0000313" key="9">
    <source>
        <dbReference type="Proteomes" id="UP000462055"/>
    </source>
</evidence>
<organism evidence="8 9">
    <name type="scientific">Actinomadura physcomitrii</name>
    <dbReference type="NCBI Taxonomy" id="2650748"/>
    <lineage>
        <taxon>Bacteria</taxon>
        <taxon>Bacillati</taxon>
        <taxon>Actinomycetota</taxon>
        <taxon>Actinomycetes</taxon>
        <taxon>Streptosporangiales</taxon>
        <taxon>Thermomonosporaceae</taxon>
        <taxon>Actinomadura</taxon>
    </lineage>
</organism>
<evidence type="ECO:0000256" key="2">
    <source>
        <dbReference type="ARBA" id="ARBA00007441"/>
    </source>
</evidence>
<name>A0A6I4MN35_9ACTN</name>
<dbReference type="CDD" id="cd00609">
    <property type="entry name" value="AAT_like"/>
    <property type="match status" value="1"/>
</dbReference>
<comment type="caution">
    <text evidence="8">The sequence shown here is derived from an EMBL/GenBank/DDBJ whole genome shotgun (WGS) entry which is preliminary data.</text>
</comment>
<evidence type="ECO:0000256" key="4">
    <source>
        <dbReference type="ARBA" id="ARBA00022679"/>
    </source>
</evidence>
<keyword evidence="3 6" id="KW-0032">Aminotransferase</keyword>
<dbReference type="PANTHER" id="PTHR46383">
    <property type="entry name" value="ASPARTATE AMINOTRANSFERASE"/>
    <property type="match status" value="1"/>
</dbReference>
<evidence type="ECO:0000313" key="8">
    <source>
        <dbReference type="EMBL" id="MWA07222.1"/>
    </source>
</evidence>
<keyword evidence="9" id="KW-1185">Reference proteome</keyword>
<dbReference type="Gene3D" id="3.40.640.10">
    <property type="entry name" value="Type I PLP-dependent aspartate aminotransferase-like (Major domain)"/>
    <property type="match status" value="1"/>
</dbReference>
<dbReference type="Proteomes" id="UP000462055">
    <property type="component" value="Unassembled WGS sequence"/>
</dbReference>
<sequence length="394" mass="42170">MRGGLATLPLAFGESGLPVHPALRSELAAASSLNAYGAVNGECELREAAAGYFQRRGIAADSDQIVCGPGSKPLLFAVMLALGGDIVLPRPSWVSYAVQAEMGGVRPMFAATRPGEGGVPDPEELTAQVTQARRQGRDVRSVIVTIPDNPTSTLALPETVESLCRTARDLDLTIISDEIYRDLVFDDDHDFPSPSRYAPERTVITTGLSKNLALGGWRIGVAWVPDPELRQRLLAVASNIWTAPSGPIQRAAAYAFREPPEITQHVAASRRLHEAVVTAMAARLTEAGIPAPAPKAAFYLYPDFEPLRPALQAKTSADLTRLLIEQHGVAVVSGSAFGDQPQELKVRIATSLLYGQDDTQRETALISPEPTRLPWIAAALDRTTQVLASLAADS</sequence>
<evidence type="ECO:0000256" key="5">
    <source>
        <dbReference type="ARBA" id="ARBA00022898"/>
    </source>
</evidence>
<evidence type="ECO:0000256" key="6">
    <source>
        <dbReference type="RuleBase" id="RU000481"/>
    </source>
</evidence>
<comment type="cofactor">
    <cofactor evidence="1 6">
        <name>pyridoxal 5'-phosphate</name>
        <dbReference type="ChEBI" id="CHEBI:597326"/>
    </cofactor>
</comment>
<comment type="similarity">
    <text evidence="2 6">Belongs to the class-I pyridoxal-phosphate-dependent aminotransferase family.</text>
</comment>
<dbReference type="GO" id="GO:0008483">
    <property type="term" value="F:transaminase activity"/>
    <property type="evidence" value="ECO:0007669"/>
    <property type="project" value="UniProtKB-KW"/>
</dbReference>
<dbReference type="InterPro" id="IPR015421">
    <property type="entry name" value="PyrdxlP-dep_Trfase_major"/>
</dbReference>
<dbReference type="RefSeq" id="WP_151600122.1">
    <property type="nucleotide sequence ID" value="NZ_WBMS02000066.1"/>
</dbReference>
<dbReference type="GO" id="GO:0030170">
    <property type="term" value="F:pyridoxal phosphate binding"/>
    <property type="evidence" value="ECO:0007669"/>
    <property type="project" value="InterPro"/>
</dbReference>
<dbReference type="AlphaFoldDB" id="A0A6I4MN35"/>
<keyword evidence="4 6" id="KW-0808">Transferase</keyword>
<protein>
    <recommendedName>
        <fullName evidence="6">Aminotransferase</fullName>
        <ecNumber evidence="6">2.6.1.-</ecNumber>
    </recommendedName>
</protein>
<evidence type="ECO:0000259" key="7">
    <source>
        <dbReference type="Pfam" id="PF00155"/>
    </source>
</evidence>
<dbReference type="InterPro" id="IPR015424">
    <property type="entry name" value="PyrdxlP-dep_Trfase"/>
</dbReference>
<dbReference type="InterPro" id="IPR004839">
    <property type="entry name" value="Aminotransferase_I/II_large"/>
</dbReference>
<dbReference type="InterPro" id="IPR050596">
    <property type="entry name" value="AspAT/PAT-like"/>
</dbReference>
<dbReference type="EC" id="2.6.1.-" evidence="6"/>
<evidence type="ECO:0000256" key="3">
    <source>
        <dbReference type="ARBA" id="ARBA00022576"/>
    </source>
</evidence>
<dbReference type="InterPro" id="IPR015422">
    <property type="entry name" value="PyrdxlP-dep_Trfase_small"/>
</dbReference>
<proteinExistence type="inferred from homology"/>
<dbReference type="PANTHER" id="PTHR46383:SF1">
    <property type="entry name" value="ASPARTATE AMINOTRANSFERASE"/>
    <property type="match status" value="1"/>
</dbReference>
<dbReference type="GO" id="GO:0006520">
    <property type="term" value="P:amino acid metabolic process"/>
    <property type="evidence" value="ECO:0007669"/>
    <property type="project" value="InterPro"/>
</dbReference>
<feature type="domain" description="Aminotransferase class I/classII large" evidence="7">
    <location>
        <begin position="26"/>
        <end position="349"/>
    </location>
</feature>
<dbReference type="EMBL" id="WBMS02000066">
    <property type="protein sequence ID" value="MWA07222.1"/>
    <property type="molecule type" value="Genomic_DNA"/>
</dbReference>
<dbReference type="Gene3D" id="3.90.1150.10">
    <property type="entry name" value="Aspartate Aminotransferase, domain 1"/>
    <property type="match status" value="1"/>
</dbReference>
<keyword evidence="5" id="KW-0663">Pyridoxal phosphate</keyword>